<dbReference type="EMBL" id="BPMT01000019">
    <property type="protein sequence ID" value="GIZ94549.1"/>
    <property type="molecule type" value="Genomic_DNA"/>
</dbReference>
<organism evidence="1 3">
    <name type="scientific">Aquipseudomonas alcaligenes</name>
    <name type="common">Pseudomonas alcaligenes</name>
    <dbReference type="NCBI Taxonomy" id="43263"/>
    <lineage>
        <taxon>Bacteria</taxon>
        <taxon>Pseudomonadati</taxon>
        <taxon>Pseudomonadota</taxon>
        <taxon>Gammaproteobacteria</taxon>
        <taxon>Pseudomonadales</taxon>
        <taxon>Pseudomonadaceae</taxon>
        <taxon>Aquipseudomonas</taxon>
    </lineage>
</organism>
<evidence type="ECO:0000313" key="3">
    <source>
        <dbReference type="Proteomes" id="UP000887212"/>
    </source>
</evidence>
<protein>
    <submittedName>
        <fullName evidence="1">Uncharacterized protein</fullName>
    </submittedName>
</protein>
<accession>A0AA37CIE2</accession>
<dbReference type="Proteomes" id="UP000887228">
    <property type="component" value="Unassembled WGS sequence"/>
</dbReference>
<dbReference type="AlphaFoldDB" id="A0AA37CIE2"/>
<evidence type="ECO:0000313" key="4">
    <source>
        <dbReference type="Proteomes" id="UP000887228"/>
    </source>
</evidence>
<proteinExistence type="predicted"/>
<dbReference type="RefSeq" id="WP_203790608.1">
    <property type="nucleotide sequence ID" value="NZ_AP024354.1"/>
</dbReference>
<evidence type="ECO:0000313" key="1">
    <source>
        <dbReference type="EMBL" id="GIZ90066.1"/>
    </source>
</evidence>
<dbReference type="Proteomes" id="UP000887212">
    <property type="component" value="Unassembled WGS sequence"/>
</dbReference>
<comment type="caution">
    <text evidence="1">The sequence shown here is derived from an EMBL/GenBank/DDBJ whole genome shotgun (WGS) entry which is preliminary data.</text>
</comment>
<name>A0AA37CIE2_AQUAC</name>
<reference evidence="1 4" key="1">
    <citation type="submission" date="2021-07" db="EMBL/GenBank/DDBJ databases">
        <title>Whole genome sequencing of carbapenem-resistant Pseudomonas spp. isolated in Japan.</title>
        <authorList>
            <person name="Suzuki M."/>
            <person name="Maehana S."/>
            <person name="Kitasato H."/>
        </authorList>
    </citation>
    <scope>NUCLEOTIDE SEQUENCE</scope>
    <source>
        <strain evidence="1">KAM435</strain>
        <strain evidence="2 4">KAM436</strain>
    </source>
</reference>
<sequence>MQLAIKEFFDAFPAHSVSIKPRPDGMLLTLRKPNEVPLSKAIESAAIFNQASVRELIFDVTLSLKLANGQAIDKGDGDCWGVRNLPTFTGGPIHVTASRMLVYKRKLELMKKQRREAIAV</sequence>
<evidence type="ECO:0000313" key="2">
    <source>
        <dbReference type="EMBL" id="GIZ94549.1"/>
    </source>
</evidence>
<dbReference type="EMBL" id="BPMS01000019">
    <property type="protein sequence ID" value="GIZ90066.1"/>
    <property type="molecule type" value="Genomic_DNA"/>
</dbReference>
<gene>
    <name evidence="1" type="ORF">KAM435_33930</name>
    <name evidence="2" type="ORF">KAM436_35170</name>
</gene>